<accession>A0ABR3D2H7</accession>
<protein>
    <submittedName>
        <fullName evidence="4">Splicing factor, Prp19-binding domain-containing protein</fullName>
    </submittedName>
</protein>
<feature type="compositionally biased region" description="Acidic residues" evidence="1">
    <location>
        <begin position="137"/>
        <end position="150"/>
    </location>
</feature>
<dbReference type="Pfam" id="PF06991">
    <property type="entry name" value="MFAP1"/>
    <property type="match status" value="1"/>
</dbReference>
<feature type="compositionally biased region" description="Acidic residues" evidence="1">
    <location>
        <begin position="224"/>
        <end position="253"/>
    </location>
</feature>
<reference evidence="4 5" key="1">
    <citation type="submission" date="2023-09" db="EMBL/GenBank/DDBJ databases">
        <title>Multi-omics analysis of a traditional fermented food reveals byproduct-associated fungal strains for waste-to-food upcycling.</title>
        <authorList>
            <consortium name="Lawrence Berkeley National Laboratory"/>
            <person name="Rekdal V.M."/>
            <person name="Villalobos-Escobedo J.M."/>
            <person name="Rodriguez-Valeron N."/>
            <person name="Garcia M.O."/>
            <person name="Vasquez D.P."/>
            <person name="Damayanti I."/>
            <person name="Sorensen P.M."/>
            <person name="Baidoo E.E."/>
            <person name="De Carvalho A.C."/>
            <person name="Riley R."/>
            <person name="Lipzen A."/>
            <person name="He G."/>
            <person name="Yan M."/>
            <person name="Haridas S."/>
            <person name="Daum C."/>
            <person name="Yoshinaga Y."/>
            <person name="Ng V."/>
            <person name="Grigoriev I.V."/>
            <person name="Munk R."/>
            <person name="Nuraida L."/>
            <person name="Wijaya C.H."/>
            <person name="Morales P.-C."/>
            <person name="Keasling J.D."/>
        </authorList>
    </citation>
    <scope>NUCLEOTIDE SEQUENCE [LARGE SCALE GENOMIC DNA]</scope>
    <source>
        <strain evidence="4 5">FGSC 2613</strain>
    </source>
</reference>
<feature type="region of interest" description="Disordered" evidence="1">
    <location>
        <begin position="462"/>
        <end position="631"/>
    </location>
</feature>
<feature type="region of interest" description="Disordered" evidence="1">
    <location>
        <begin position="110"/>
        <end position="343"/>
    </location>
</feature>
<feature type="compositionally biased region" description="Acidic residues" evidence="1">
    <location>
        <begin position="327"/>
        <end position="343"/>
    </location>
</feature>
<feature type="compositionally biased region" description="Polar residues" evidence="1">
    <location>
        <begin position="275"/>
        <end position="285"/>
    </location>
</feature>
<feature type="region of interest" description="Disordered" evidence="1">
    <location>
        <begin position="367"/>
        <end position="406"/>
    </location>
</feature>
<dbReference type="InterPro" id="IPR033194">
    <property type="entry name" value="MFAP1"/>
</dbReference>
<keyword evidence="5" id="KW-1185">Reference proteome</keyword>
<feature type="compositionally biased region" description="Basic and acidic residues" evidence="1">
    <location>
        <begin position="598"/>
        <end position="631"/>
    </location>
</feature>
<feature type="compositionally biased region" description="Basic and acidic residues" evidence="1">
    <location>
        <begin position="296"/>
        <end position="316"/>
    </location>
</feature>
<dbReference type="Proteomes" id="UP001451303">
    <property type="component" value="Unassembled WGS sequence"/>
</dbReference>
<keyword evidence="2" id="KW-0472">Membrane</keyword>
<keyword evidence="2" id="KW-0812">Transmembrane</keyword>
<sequence length="631" mass="72907">MARTDKGHAKTRALLVSAGAEKIAILWHRRRESSLSSDSLLRSATRYSILTALVCTIRRMLRPQPCFQDFPPVLVELCTFLSILLLFQMASFTSFCLERRFFYTPTATPVMPPAKSMTANPVKAPRYRAGKPTGVDSESESDNVPEDEEEAPKKPPTRKAPAPKFANAAGPGRIISRGNDGKINLKAAGIGSNAQDNGEEEKKRREAAAKARIAAEQKAREEGFVTEEEDEEEEESGSEEEESEEEESSEEEEAPRRLMLRPKFIRKADREAGVTASNSASTNKKSTPEEDEAAAEEARRRAADELVEEQIKKDLAARAAGKKHWDDDTDPEDDQVDDTDDIDPEAEYAAWKLRELKRVRREREAIEAKEKELAEIERRRNLTEEERRAEDEKHLQQQKGEKEGKGKMAYMQKYFHKGAFYQDESKEMGLDKRDIMGTRFADDVKNRELLPKALQLRDMTKLGRKGATKYRDLKSEDTGQWGRLHDNRPGREFDRFGDERFQPDDSHRDRYRDRGGDGPKGSNAIPLGDRKSAPERSRGEDRYRGGDRDRNRDRDRSRDRHRDRDGDRDRHRDRDSDRDGDRRRDDDYRERRRSPSPSRDRDRDHGERRKRSPSRERDRYESDKRRKVDTR</sequence>
<dbReference type="InterPro" id="IPR009730">
    <property type="entry name" value="MFAP1_C"/>
</dbReference>
<feature type="compositionally biased region" description="Basic and acidic residues" evidence="1">
    <location>
        <begin position="469"/>
        <end position="517"/>
    </location>
</feature>
<gene>
    <name evidence="4" type="ORF">QR685DRAFT_600231</name>
</gene>
<evidence type="ECO:0000256" key="1">
    <source>
        <dbReference type="SAM" id="MobiDB-lite"/>
    </source>
</evidence>
<feature type="transmembrane region" description="Helical" evidence="2">
    <location>
        <begin position="73"/>
        <end position="95"/>
    </location>
</feature>
<name>A0ABR3D2H7_NEUIN</name>
<evidence type="ECO:0000256" key="2">
    <source>
        <dbReference type="SAM" id="Phobius"/>
    </source>
</evidence>
<keyword evidence="2" id="KW-1133">Transmembrane helix</keyword>
<dbReference type="PANTHER" id="PTHR15327">
    <property type="entry name" value="MICROFIBRIL-ASSOCIATED PROTEIN"/>
    <property type="match status" value="1"/>
</dbReference>
<proteinExistence type="predicted"/>
<comment type="caution">
    <text evidence="4">The sequence shown here is derived from an EMBL/GenBank/DDBJ whole genome shotgun (WGS) entry which is preliminary data.</text>
</comment>
<evidence type="ECO:0000313" key="5">
    <source>
        <dbReference type="Proteomes" id="UP001451303"/>
    </source>
</evidence>
<feature type="compositionally biased region" description="Basic and acidic residues" evidence="1">
    <location>
        <begin position="200"/>
        <end position="223"/>
    </location>
</feature>
<feature type="domain" description="Micro-fibrillar-associated protein 1 C-terminal" evidence="3">
    <location>
        <begin position="249"/>
        <end position="478"/>
    </location>
</feature>
<dbReference type="EMBL" id="JAVLET010000011">
    <property type="protein sequence ID" value="KAL0466913.1"/>
    <property type="molecule type" value="Genomic_DNA"/>
</dbReference>
<evidence type="ECO:0000313" key="4">
    <source>
        <dbReference type="EMBL" id="KAL0466913.1"/>
    </source>
</evidence>
<feature type="compositionally biased region" description="Basic and acidic residues" evidence="1">
    <location>
        <begin position="528"/>
        <end position="590"/>
    </location>
</feature>
<evidence type="ECO:0000259" key="3">
    <source>
        <dbReference type="Pfam" id="PF06991"/>
    </source>
</evidence>
<organism evidence="4 5">
    <name type="scientific">Neurospora intermedia</name>
    <dbReference type="NCBI Taxonomy" id="5142"/>
    <lineage>
        <taxon>Eukaryota</taxon>
        <taxon>Fungi</taxon>
        <taxon>Dikarya</taxon>
        <taxon>Ascomycota</taxon>
        <taxon>Pezizomycotina</taxon>
        <taxon>Sordariomycetes</taxon>
        <taxon>Sordariomycetidae</taxon>
        <taxon>Sordariales</taxon>
        <taxon>Sordariaceae</taxon>
        <taxon>Neurospora</taxon>
    </lineage>
</organism>